<dbReference type="EMBL" id="CP074126">
    <property type="protein sequence ID" value="QUS55441.1"/>
    <property type="molecule type" value="Genomic_DNA"/>
</dbReference>
<feature type="signal peptide" evidence="1">
    <location>
        <begin position="1"/>
        <end position="20"/>
    </location>
</feature>
<dbReference type="Proteomes" id="UP000680706">
    <property type="component" value="Chromosome"/>
</dbReference>
<protein>
    <recommendedName>
        <fullName evidence="4">Lipoprotein</fullName>
    </recommendedName>
</protein>
<reference evidence="2 3" key="1">
    <citation type="journal article" date="2021" name="Angew. Chem. Int. Ed. Engl.">
        <title>A novel family of nonribosomal peptides modulate collective behavior in Pseudovibrio bacteria isolated from marine sponges.</title>
        <authorList>
            <person name="Ioca L.P."/>
            <person name="Dai Y."/>
            <person name="Kunakom S."/>
            <person name="Diaz-Espinosa J."/>
            <person name="Krunic A."/>
            <person name="Crnkovic C.M."/>
            <person name="Orjala J."/>
            <person name="Sanchez L.M."/>
            <person name="Ferreira A.G."/>
            <person name="Berlinck R.G.S."/>
            <person name="Eustaquio A.S."/>
        </authorList>
    </citation>
    <scope>NUCLEOTIDE SEQUENCE [LARGE SCALE GENOMIC DNA]</scope>
    <source>
        <strain evidence="2 3">Ab134</strain>
    </source>
</reference>
<name>A0ABX8AP05_9HYPH</name>
<dbReference type="RefSeq" id="WP_143508244.1">
    <property type="nucleotide sequence ID" value="NZ_CP074126.1"/>
</dbReference>
<evidence type="ECO:0000256" key="1">
    <source>
        <dbReference type="SAM" id="SignalP"/>
    </source>
</evidence>
<dbReference type="PROSITE" id="PS51257">
    <property type="entry name" value="PROKAR_LIPOPROTEIN"/>
    <property type="match status" value="1"/>
</dbReference>
<organism evidence="2 3">
    <name type="scientific">Pseudovibrio brasiliensis</name>
    <dbReference type="NCBI Taxonomy" id="1898042"/>
    <lineage>
        <taxon>Bacteria</taxon>
        <taxon>Pseudomonadati</taxon>
        <taxon>Pseudomonadota</taxon>
        <taxon>Alphaproteobacteria</taxon>
        <taxon>Hyphomicrobiales</taxon>
        <taxon>Stappiaceae</taxon>
        <taxon>Pseudovibrio</taxon>
    </lineage>
</organism>
<accession>A0ABX8AP05</accession>
<sequence>MKSGFNILACCTLLLTGACAQMPDDVLQVSEKHRVMKVAQSRKVATPKKKEVLLAGAAALQDMGFTIDQSDPELGLVVGSKQRDATDGGQIALAVVGATLTTLLAGPAAGVNGFRYDDEQVVRASLIAGDGSDETDLRISVQRVVLDQRGKVSKAETIRDEELYTQFYETLGGSIPWEVTGG</sequence>
<keyword evidence="3" id="KW-1185">Reference proteome</keyword>
<evidence type="ECO:0008006" key="4">
    <source>
        <dbReference type="Google" id="ProtNLM"/>
    </source>
</evidence>
<feature type="chain" id="PRO_5047231460" description="Lipoprotein" evidence="1">
    <location>
        <begin position="21"/>
        <end position="182"/>
    </location>
</feature>
<evidence type="ECO:0000313" key="3">
    <source>
        <dbReference type="Proteomes" id="UP000680706"/>
    </source>
</evidence>
<keyword evidence="1" id="KW-0732">Signal</keyword>
<proteinExistence type="predicted"/>
<evidence type="ECO:0000313" key="2">
    <source>
        <dbReference type="EMBL" id="QUS55441.1"/>
    </source>
</evidence>
<gene>
    <name evidence="2" type="ORF">KGB56_19270</name>
</gene>